<keyword evidence="1 3" id="KW-0597">Phosphoprotein</keyword>
<keyword evidence="2" id="KW-0902">Two-component regulatory system</keyword>
<dbReference type="PANTHER" id="PTHR44591:SF14">
    <property type="entry name" value="PROTEIN PILG"/>
    <property type="match status" value="1"/>
</dbReference>
<dbReference type="AlphaFoldDB" id="A0A5C6DHC2"/>
<name>A0A5C6DHC2_9BACT</name>
<organism evidence="5 6">
    <name type="scientific">Novipirellula aureliae</name>
    <dbReference type="NCBI Taxonomy" id="2527966"/>
    <lineage>
        <taxon>Bacteria</taxon>
        <taxon>Pseudomonadati</taxon>
        <taxon>Planctomycetota</taxon>
        <taxon>Planctomycetia</taxon>
        <taxon>Pirellulales</taxon>
        <taxon>Pirellulaceae</taxon>
        <taxon>Novipirellula</taxon>
    </lineage>
</organism>
<dbReference type="SUPFAM" id="SSF52172">
    <property type="entry name" value="CheY-like"/>
    <property type="match status" value="1"/>
</dbReference>
<dbReference type="PROSITE" id="PS50110">
    <property type="entry name" value="RESPONSE_REGULATORY"/>
    <property type="match status" value="1"/>
</dbReference>
<evidence type="ECO:0000313" key="5">
    <source>
        <dbReference type="EMBL" id="TWU35237.1"/>
    </source>
</evidence>
<dbReference type="Gene3D" id="3.40.50.2300">
    <property type="match status" value="1"/>
</dbReference>
<feature type="modified residue" description="4-aspartylphosphate" evidence="3">
    <location>
        <position position="53"/>
    </location>
</feature>
<dbReference type="PANTHER" id="PTHR44591">
    <property type="entry name" value="STRESS RESPONSE REGULATOR PROTEIN 1"/>
    <property type="match status" value="1"/>
</dbReference>
<comment type="caution">
    <text evidence="5">The sequence shown here is derived from an EMBL/GenBank/DDBJ whole genome shotgun (WGS) entry which is preliminary data.</text>
</comment>
<dbReference type="InterPro" id="IPR003594">
    <property type="entry name" value="HATPase_dom"/>
</dbReference>
<accession>A0A5C6DHC2</accession>
<evidence type="ECO:0000256" key="1">
    <source>
        <dbReference type="ARBA" id="ARBA00022553"/>
    </source>
</evidence>
<evidence type="ECO:0000256" key="3">
    <source>
        <dbReference type="PROSITE-ProRule" id="PRU00169"/>
    </source>
</evidence>
<evidence type="ECO:0000313" key="6">
    <source>
        <dbReference type="Proteomes" id="UP000315471"/>
    </source>
</evidence>
<gene>
    <name evidence="5" type="primary">glnG_3</name>
    <name evidence="5" type="ORF">Q31b_53330</name>
</gene>
<feature type="domain" description="Response regulatory" evidence="4">
    <location>
        <begin position="3"/>
        <end position="118"/>
    </location>
</feature>
<dbReference type="Gene3D" id="3.30.565.10">
    <property type="entry name" value="Histidine kinase-like ATPase, C-terminal domain"/>
    <property type="match status" value="1"/>
</dbReference>
<reference evidence="5 6" key="1">
    <citation type="submission" date="2019-02" db="EMBL/GenBank/DDBJ databases">
        <title>Deep-cultivation of Planctomycetes and their phenomic and genomic characterization uncovers novel biology.</title>
        <authorList>
            <person name="Wiegand S."/>
            <person name="Jogler M."/>
            <person name="Boedeker C."/>
            <person name="Pinto D."/>
            <person name="Vollmers J."/>
            <person name="Rivas-Marin E."/>
            <person name="Kohn T."/>
            <person name="Peeters S.H."/>
            <person name="Heuer A."/>
            <person name="Rast P."/>
            <person name="Oberbeckmann S."/>
            <person name="Bunk B."/>
            <person name="Jeske O."/>
            <person name="Meyerdierks A."/>
            <person name="Storesund J.E."/>
            <person name="Kallscheuer N."/>
            <person name="Luecker S."/>
            <person name="Lage O.M."/>
            <person name="Pohl T."/>
            <person name="Merkel B.J."/>
            <person name="Hornburger P."/>
            <person name="Mueller R.-W."/>
            <person name="Bruemmer F."/>
            <person name="Labrenz M."/>
            <person name="Spormann A.M."/>
            <person name="Op Den Camp H."/>
            <person name="Overmann J."/>
            <person name="Amann R."/>
            <person name="Jetten M.S.M."/>
            <person name="Mascher T."/>
            <person name="Medema M.H."/>
            <person name="Devos D.P."/>
            <person name="Kaster A.-K."/>
            <person name="Ovreas L."/>
            <person name="Rohde M."/>
            <person name="Galperin M.Y."/>
            <person name="Jogler C."/>
        </authorList>
    </citation>
    <scope>NUCLEOTIDE SEQUENCE [LARGE SCALE GENOMIC DNA]</scope>
    <source>
        <strain evidence="5 6">Q31b</strain>
    </source>
</reference>
<dbReference type="GO" id="GO:0000160">
    <property type="term" value="P:phosphorelay signal transduction system"/>
    <property type="evidence" value="ECO:0007669"/>
    <property type="project" value="UniProtKB-KW"/>
</dbReference>
<keyword evidence="6" id="KW-1185">Reference proteome</keyword>
<dbReference type="CDD" id="cd16936">
    <property type="entry name" value="HATPase_RsbW-like"/>
    <property type="match status" value="1"/>
</dbReference>
<proteinExistence type="predicted"/>
<protein>
    <submittedName>
        <fullName evidence="5">Nitrogen regulation protein NR(I)</fullName>
    </submittedName>
</protein>
<dbReference type="Pfam" id="PF13581">
    <property type="entry name" value="HATPase_c_2"/>
    <property type="match status" value="1"/>
</dbReference>
<evidence type="ECO:0000256" key="2">
    <source>
        <dbReference type="ARBA" id="ARBA00023012"/>
    </source>
</evidence>
<dbReference type="Proteomes" id="UP000315471">
    <property type="component" value="Unassembled WGS sequence"/>
</dbReference>
<dbReference type="Pfam" id="PF00072">
    <property type="entry name" value="Response_reg"/>
    <property type="match status" value="1"/>
</dbReference>
<dbReference type="InterPro" id="IPR036890">
    <property type="entry name" value="HATPase_C_sf"/>
</dbReference>
<dbReference type="InterPro" id="IPR001789">
    <property type="entry name" value="Sig_transdc_resp-reg_receiver"/>
</dbReference>
<dbReference type="EMBL" id="SJPY01000010">
    <property type="protein sequence ID" value="TWU35237.1"/>
    <property type="molecule type" value="Genomic_DNA"/>
</dbReference>
<evidence type="ECO:0000259" key="4">
    <source>
        <dbReference type="PROSITE" id="PS50110"/>
    </source>
</evidence>
<dbReference type="SUPFAM" id="SSF55874">
    <property type="entry name" value="ATPase domain of HSP90 chaperone/DNA topoisomerase II/histidine kinase"/>
    <property type="match status" value="1"/>
</dbReference>
<sequence>MPIILLVEDSDVDRAMITGLLNADVDWLMSYAKNGAEAMRMLADATPDVVVTDLVMPEMDGMELVSQMAVSYPEVPVVLVTSHDDVKMAFKALRAGASSYVPKAQLNDRLLDTVEQVLSVRNMDHHDKRIAQITTNTRYRFILENDPLLIAPLVDRIQQGMIGMQLCSPTQRMHVGIALEEALTNAIFHGNLELPAYRLPEIRHLIHEGRPSPLVQERREESPYKERRVHVAVDFTRDRVQLVVSDEGNGFDVDVIHPKSINDIIDGQCGRGLLLIRTFMSDVLFNKTGSEVRMILNNPLAAMRPKMKVADIRD</sequence>
<dbReference type="InterPro" id="IPR050595">
    <property type="entry name" value="Bact_response_regulator"/>
</dbReference>
<dbReference type="InterPro" id="IPR011006">
    <property type="entry name" value="CheY-like_superfamily"/>
</dbReference>
<dbReference type="CDD" id="cd00156">
    <property type="entry name" value="REC"/>
    <property type="match status" value="1"/>
</dbReference>
<dbReference type="RefSeq" id="WP_146602425.1">
    <property type="nucleotide sequence ID" value="NZ_SJPY01000010.1"/>
</dbReference>
<dbReference type="OrthoDB" id="9770645at2"/>
<dbReference type="SMART" id="SM00448">
    <property type="entry name" value="REC"/>
    <property type="match status" value="1"/>
</dbReference>